<dbReference type="GeneTree" id="ENSGT00940000159431"/>
<dbReference type="GO" id="GO:0030833">
    <property type="term" value="P:regulation of actin filament polymerization"/>
    <property type="evidence" value="ECO:0007669"/>
    <property type="project" value="TreeGrafter"/>
</dbReference>
<dbReference type="GO" id="GO:0045211">
    <property type="term" value="C:postsynaptic membrane"/>
    <property type="evidence" value="ECO:0007669"/>
    <property type="project" value="TreeGrafter"/>
</dbReference>
<evidence type="ECO:0000256" key="1">
    <source>
        <dbReference type="ARBA" id="ARBA00004279"/>
    </source>
</evidence>
<dbReference type="GO" id="GO:0098974">
    <property type="term" value="P:postsynaptic actin cytoskeleton organization"/>
    <property type="evidence" value="ECO:0007669"/>
    <property type="project" value="TreeGrafter"/>
</dbReference>
<dbReference type="PROSITE" id="PS51263">
    <property type="entry name" value="ADF_H"/>
    <property type="match status" value="1"/>
</dbReference>
<protein>
    <recommendedName>
        <fullName evidence="13">Drebrin</fullName>
    </recommendedName>
    <alternativeName>
        <fullName evidence="14">Developmentally-regulated brain protein</fullName>
    </alternativeName>
</protein>
<dbReference type="FunFam" id="3.40.20.10:FF:000032">
    <property type="entry name" value="Drebrin 1"/>
    <property type="match status" value="1"/>
</dbReference>
<dbReference type="GO" id="GO:0045773">
    <property type="term" value="P:positive regulation of axon extension"/>
    <property type="evidence" value="ECO:0007669"/>
    <property type="project" value="TreeGrafter"/>
</dbReference>
<organism evidence="17 18">
    <name type="scientific">Denticeps clupeoides</name>
    <name type="common">denticle herring</name>
    <dbReference type="NCBI Taxonomy" id="299321"/>
    <lineage>
        <taxon>Eukaryota</taxon>
        <taxon>Metazoa</taxon>
        <taxon>Chordata</taxon>
        <taxon>Craniata</taxon>
        <taxon>Vertebrata</taxon>
        <taxon>Euteleostomi</taxon>
        <taxon>Actinopterygii</taxon>
        <taxon>Neopterygii</taxon>
        <taxon>Teleostei</taxon>
        <taxon>Clupei</taxon>
        <taxon>Clupeiformes</taxon>
        <taxon>Denticipitoidei</taxon>
        <taxon>Denticipitidae</taxon>
        <taxon>Denticeps</taxon>
    </lineage>
</organism>
<evidence type="ECO:0000256" key="3">
    <source>
        <dbReference type="ARBA" id="ARBA00004544"/>
    </source>
</evidence>
<dbReference type="GO" id="GO:0030027">
    <property type="term" value="C:lamellipodium"/>
    <property type="evidence" value="ECO:0007669"/>
    <property type="project" value="TreeGrafter"/>
</dbReference>
<keyword evidence="11" id="KW-0009">Actin-binding</keyword>
<keyword evidence="9" id="KW-0965">Cell junction</keyword>
<accession>A0AAY4EG61</accession>
<keyword evidence="12" id="KW-0966">Cell projection</keyword>
<keyword evidence="7" id="KW-0221">Differentiation</keyword>
<dbReference type="GO" id="GO:0061003">
    <property type="term" value="P:positive regulation of dendritic spine morphogenesis"/>
    <property type="evidence" value="ECO:0007669"/>
    <property type="project" value="TreeGrafter"/>
</dbReference>
<evidence type="ECO:0000256" key="5">
    <source>
        <dbReference type="ARBA" id="ARBA00022473"/>
    </source>
</evidence>
<evidence type="ECO:0000256" key="12">
    <source>
        <dbReference type="ARBA" id="ARBA00023273"/>
    </source>
</evidence>
<keyword evidence="8" id="KW-0524">Neurogenesis</keyword>
<dbReference type="GO" id="GO:0030425">
    <property type="term" value="C:dendrite"/>
    <property type="evidence" value="ECO:0007669"/>
    <property type="project" value="UniProtKB-SubCell"/>
</dbReference>
<dbReference type="GO" id="GO:0014069">
    <property type="term" value="C:postsynaptic density"/>
    <property type="evidence" value="ECO:0007669"/>
    <property type="project" value="TreeGrafter"/>
</dbReference>
<dbReference type="SUPFAM" id="SSF55753">
    <property type="entry name" value="Actin depolymerizing proteins"/>
    <property type="match status" value="1"/>
</dbReference>
<sequence>MAVNLSKNRLALLTAYQDVINESTSTDWALYTYEGGDANDLTVGSSGDGGLAEITNTFDNSCIMYGFCSLKEPTAALPHYILINWVGEDVPDARKCACASHVATIAEFFQGVGVIINASSMEDIDPSAIGQRLTNGTVPVASPVLSRLHVRDEVTSEHVGTTYQKTNAEIEMKKINREEFWEQAKVMQDTGCLAFADVRERGNCVFLEAEENARDWACDGRRGEDQVMPASHSRQEAAAIIAQRTENPREFFKLREKAGSISKSDNSPGPPHRADDVIDEISERNMTPVSPIPKIVTTPFQEDTDDASPKDWGKTCDPKQRTPVQESTPPRPVQSVAPQIREEEPVATETDNLLDLWESSPAPASAPSHAPHIMDLMEDLPVAEPAIPSSNLPRPLLSFDETPDPPVSSFMAEDDPASLVDVAGPDQMTLSYQQALEHASGSDSQDMDDGQLLMTNGDSLLKEGTQASEGYFSQSQEEEFGQSDECSAKVNPTPVFYNKPPEIDITCWDTDPVLEDDD</sequence>
<dbReference type="Proteomes" id="UP000694580">
    <property type="component" value="Chromosome 6"/>
</dbReference>
<feature type="domain" description="ADF-H" evidence="16">
    <location>
        <begin position="2"/>
        <end position="134"/>
    </location>
</feature>
<dbReference type="GO" id="GO:0048812">
    <property type="term" value="P:neuron projection morphogenesis"/>
    <property type="evidence" value="ECO:0007669"/>
    <property type="project" value="TreeGrafter"/>
</dbReference>
<dbReference type="AlphaFoldDB" id="A0AAY4EG61"/>
<feature type="compositionally biased region" description="Polar residues" evidence="15">
    <location>
        <begin position="465"/>
        <end position="475"/>
    </location>
</feature>
<comment type="subcellular location">
    <subcellularLocation>
        <location evidence="2">Cell junction</location>
    </subcellularLocation>
    <subcellularLocation>
        <location evidence="1">Cell projection</location>
        <location evidence="1">Dendrite</location>
    </subcellularLocation>
    <subcellularLocation>
        <location evidence="4">Cell projection</location>
        <location evidence="4">Growth cone</location>
    </subcellularLocation>
    <subcellularLocation>
        <location evidence="3">Cytoplasm</location>
        <location evidence="3">Cell cortex</location>
    </subcellularLocation>
</comment>
<evidence type="ECO:0000313" key="17">
    <source>
        <dbReference type="Ensembl" id="ENSDCDP00010056635.1"/>
    </source>
</evidence>
<keyword evidence="18" id="KW-1185">Reference proteome</keyword>
<reference evidence="17" key="3">
    <citation type="submission" date="2025-09" db="UniProtKB">
        <authorList>
            <consortium name="Ensembl"/>
        </authorList>
    </citation>
    <scope>IDENTIFICATION</scope>
</reference>
<evidence type="ECO:0000256" key="9">
    <source>
        <dbReference type="ARBA" id="ARBA00022949"/>
    </source>
</evidence>
<evidence type="ECO:0000256" key="8">
    <source>
        <dbReference type="ARBA" id="ARBA00022902"/>
    </source>
</evidence>
<dbReference type="PANTHER" id="PTHR10829:SF1">
    <property type="entry name" value="DREBRIN"/>
    <property type="match status" value="1"/>
</dbReference>
<reference evidence="17 18" key="1">
    <citation type="submission" date="2020-06" db="EMBL/GenBank/DDBJ databases">
        <authorList>
            <consortium name="Wellcome Sanger Institute Data Sharing"/>
        </authorList>
    </citation>
    <scope>NUCLEOTIDE SEQUENCE [LARGE SCALE GENOMIC DNA]</scope>
</reference>
<evidence type="ECO:0000313" key="18">
    <source>
        <dbReference type="Proteomes" id="UP000694580"/>
    </source>
</evidence>
<dbReference type="Gene3D" id="3.40.20.10">
    <property type="entry name" value="Severin"/>
    <property type="match status" value="1"/>
</dbReference>
<name>A0AAY4EG61_9TELE</name>
<evidence type="ECO:0000256" key="13">
    <source>
        <dbReference type="ARBA" id="ARBA00073040"/>
    </source>
</evidence>
<dbReference type="GO" id="GO:0070161">
    <property type="term" value="C:anchoring junction"/>
    <property type="evidence" value="ECO:0007669"/>
    <property type="project" value="UniProtKB-SubCell"/>
</dbReference>
<evidence type="ECO:0000256" key="6">
    <source>
        <dbReference type="ARBA" id="ARBA00022490"/>
    </source>
</evidence>
<feature type="compositionally biased region" description="Basic and acidic residues" evidence="15">
    <location>
        <begin position="307"/>
        <end position="320"/>
    </location>
</feature>
<dbReference type="CDD" id="cd11281">
    <property type="entry name" value="ADF_drebrin_like"/>
    <property type="match status" value="1"/>
</dbReference>
<dbReference type="PANTHER" id="PTHR10829">
    <property type="entry name" value="CORTACTIN AND DREBRIN"/>
    <property type="match status" value="1"/>
</dbReference>
<evidence type="ECO:0000259" key="16">
    <source>
        <dbReference type="PROSITE" id="PS51263"/>
    </source>
</evidence>
<dbReference type="GO" id="GO:0005884">
    <property type="term" value="C:actin filament"/>
    <property type="evidence" value="ECO:0007669"/>
    <property type="project" value="TreeGrafter"/>
</dbReference>
<keyword evidence="6" id="KW-0963">Cytoplasm</keyword>
<evidence type="ECO:0000256" key="14">
    <source>
        <dbReference type="ARBA" id="ARBA00076970"/>
    </source>
</evidence>
<evidence type="ECO:0000256" key="11">
    <source>
        <dbReference type="ARBA" id="ARBA00023203"/>
    </source>
</evidence>
<gene>
    <name evidence="17" type="primary">DBN1</name>
</gene>
<evidence type="ECO:0000256" key="15">
    <source>
        <dbReference type="SAM" id="MobiDB-lite"/>
    </source>
</evidence>
<evidence type="ECO:0000256" key="10">
    <source>
        <dbReference type="ARBA" id="ARBA00022990"/>
    </source>
</evidence>
<feature type="region of interest" description="Disordered" evidence="15">
    <location>
        <begin position="283"/>
        <end position="350"/>
    </location>
</feature>
<dbReference type="Pfam" id="PF00241">
    <property type="entry name" value="Cofilin_ADF"/>
    <property type="match status" value="1"/>
</dbReference>
<dbReference type="InterPro" id="IPR029006">
    <property type="entry name" value="ADF-H/Gelsolin-like_dom_sf"/>
</dbReference>
<feature type="region of interest" description="Disordered" evidence="15">
    <location>
        <begin position="435"/>
        <end position="495"/>
    </location>
</feature>
<keyword evidence="5" id="KW-0217">Developmental protein</keyword>
<dbReference type="GO" id="GO:0051015">
    <property type="term" value="F:actin filament binding"/>
    <property type="evidence" value="ECO:0007669"/>
    <property type="project" value="TreeGrafter"/>
</dbReference>
<dbReference type="SMART" id="SM00102">
    <property type="entry name" value="ADF"/>
    <property type="match status" value="1"/>
</dbReference>
<evidence type="ECO:0000256" key="4">
    <source>
        <dbReference type="ARBA" id="ARBA00004624"/>
    </source>
</evidence>
<keyword evidence="10" id="KW-0007">Acetylation</keyword>
<evidence type="ECO:0000256" key="7">
    <source>
        <dbReference type="ARBA" id="ARBA00022782"/>
    </source>
</evidence>
<dbReference type="GO" id="GO:0030426">
    <property type="term" value="C:growth cone"/>
    <property type="evidence" value="ECO:0007669"/>
    <property type="project" value="UniProtKB-SubCell"/>
</dbReference>
<reference evidence="17" key="2">
    <citation type="submission" date="2025-08" db="UniProtKB">
        <authorList>
            <consortium name="Ensembl"/>
        </authorList>
    </citation>
    <scope>IDENTIFICATION</scope>
</reference>
<dbReference type="InterPro" id="IPR002108">
    <property type="entry name" value="ADF-H"/>
</dbReference>
<dbReference type="Ensembl" id="ENSDCDT00010067284.1">
    <property type="protein sequence ID" value="ENSDCDP00010056635.1"/>
    <property type="gene ID" value="ENSDCDG00010032250.1"/>
</dbReference>
<dbReference type="GO" id="GO:0030864">
    <property type="term" value="C:cortical actin cytoskeleton"/>
    <property type="evidence" value="ECO:0007669"/>
    <property type="project" value="TreeGrafter"/>
</dbReference>
<proteinExistence type="predicted"/>
<evidence type="ECO:0000256" key="2">
    <source>
        <dbReference type="ARBA" id="ARBA00004282"/>
    </source>
</evidence>